<dbReference type="Pfam" id="PF13279">
    <property type="entry name" value="4HBT_2"/>
    <property type="match status" value="1"/>
</dbReference>
<dbReference type="PANTHER" id="PTHR31793:SF27">
    <property type="entry name" value="NOVEL THIOESTERASE SUPERFAMILY DOMAIN AND SAPOSIN A-TYPE DOMAIN CONTAINING PROTEIN (0610012H03RIK)"/>
    <property type="match status" value="1"/>
</dbReference>
<dbReference type="EMBL" id="JAJGNA010000011">
    <property type="protein sequence ID" value="MCC4309054.1"/>
    <property type="molecule type" value="Genomic_DNA"/>
</dbReference>
<keyword evidence="4" id="KW-1185">Reference proteome</keyword>
<gene>
    <name evidence="3" type="ORF">LL252_10775</name>
</gene>
<dbReference type="SUPFAM" id="SSF54637">
    <property type="entry name" value="Thioesterase/thiol ester dehydrase-isomerase"/>
    <property type="match status" value="1"/>
</dbReference>
<organism evidence="3 4">
    <name type="scientific">Alloalcanivorax marinus</name>
    <dbReference type="NCBI Taxonomy" id="1177169"/>
    <lineage>
        <taxon>Bacteria</taxon>
        <taxon>Pseudomonadati</taxon>
        <taxon>Pseudomonadota</taxon>
        <taxon>Gammaproteobacteria</taxon>
        <taxon>Oceanospirillales</taxon>
        <taxon>Alcanivoracaceae</taxon>
        <taxon>Alloalcanivorax</taxon>
    </lineage>
</organism>
<dbReference type="CDD" id="cd00586">
    <property type="entry name" value="4HBT"/>
    <property type="match status" value="1"/>
</dbReference>
<dbReference type="RefSeq" id="WP_228234004.1">
    <property type="nucleotide sequence ID" value="NZ_JAJGNA010000011.1"/>
</dbReference>
<dbReference type="InterPro" id="IPR029069">
    <property type="entry name" value="HotDog_dom_sf"/>
</dbReference>
<keyword evidence="2" id="KW-0378">Hydrolase</keyword>
<sequence length="148" mass="16264">MSESKARPLRDEFGYLCPVDSRWADNDVYGHINNVVYYSYFDSTINRYLIDHGGLDIHDGEVIAYVVSSGCDYFEAAAYPDALRVGLRVDKLGNSSVRYGLALFGEEGAAKALGFVVHVFVDRASGRPVPIPEPLREALAALSRESDG</sequence>
<comment type="caution">
    <text evidence="3">The sequence shown here is derived from an EMBL/GenBank/DDBJ whole genome shotgun (WGS) entry which is preliminary data.</text>
</comment>
<comment type="similarity">
    <text evidence="1">Belongs to the 4-hydroxybenzoyl-CoA thioesterase family.</text>
</comment>
<dbReference type="PANTHER" id="PTHR31793">
    <property type="entry name" value="4-HYDROXYBENZOYL-COA THIOESTERASE FAMILY MEMBER"/>
    <property type="match status" value="1"/>
</dbReference>
<dbReference type="AlphaFoldDB" id="A0A9Q3UP59"/>
<accession>A0A9Q3UP59</accession>
<dbReference type="Gene3D" id="3.10.129.10">
    <property type="entry name" value="Hotdog Thioesterase"/>
    <property type="match status" value="1"/>
</dbReference>
<dbReference type="InterPro" id="IPR050563">
    <property type="entry name" value="4-hydroxybenzoyl-CoA_TE"/>
</dbReference>
<evidence type="ECO:0000256" key="1">
    <source>
        <dbReference type="ARBA" id="ARBA00005953"/>
    </source>
</evidence>
<reference evidence="3" key="1">
    <citation type="submission" date="2021-10" db="EMBL/GenBank/DDBJ databases">
        <title>The diversity and Nitrogen Metabolism of Culturable Nitrate-Utilizing Bacteria Within the Oxygen Minimum Zone of the Changjiang (Yangtze River)Estuary.</title>
        <authorList>
            <person name="Zhang D."/>
            <person name="Zheng J."/>
            <person name="Liu S."/>
            <person name="He W."/>
        </authorList>
    </citation>
    <scope>NUCLEOTIDE SEQUENCE</scope>
    <source>
        <strain evidence="3">FXH-223</strain>
    </source>
</reference>
<name>A0A9Q3UP59_9GAMM</name>
<protein>
    <submittedName>
        <fullName evidence="3">Acyl-CoA thioesterase</fullName>
    </submittedName>
</protein>
<evidence type="ECO:0000313" key="3">
    <source>
        <dbReference type="EMBL" id="MCC4309054.1"/>
    </source>
</evidence>
<dbReference type="GO" id="GO:0047617">
    <property type="term" value="F:fatty acyl-CoA hydrolase activity"/>
    <property type="evidence" value="ECO:0007669"/>
    <property type="project" value="TreeGrafter"/>
</dbReference>
<evidence type="ECO:0000313" key="4">
    <source>
        <dbReference type="Proteomes" id="UP001108027"/>
    </source>
</evidence>
<proteinExistence type="inferred from homology"/>
<dbReference type="Proteomes" id="UP001108027">
    <property type="component" value="Unassembled WGS sequence"/>
</dbReference>
<evidence type="ECO:0000256" key="2">
    <source>
        <dbReference type="ARBA" id="ARBA00022801"/>
    </source>
</evidence>